<evidence type="ECO:0000313" key="3">
    <source>
        <dbReference type="Proteomes" id="UP001187192"/>
    </source>
</evidence>
<proteinExistence type="predicted"/>
<accession>A0AA88J3A9</accession>
<organism evidence="2 3">
    <name type="scientific">Ficus carica</name>
    <name type="common">Common fig</name>
    <dbReference type="NCBI Taxonomy" id="3494"/>
    <lineage>
        <taxon>Eukaryota</taxon>
        <taxon>Viridiplantae</taxon>
        <taxon>Streptophyta</taxon>
        <taxon>Embryophyta</taxon>
        <taxon>Tracheophyta</taxon>
        <taxon>Spermatophyta</taxon>
        <taxon>Magnoliopsida</taxon>
        <taxon>eudicotyledons</taxon>
        <taxon>Gunneridae</taxon>
        <taxon>Pentapetalae</taxon>
        <taxon>rosids</taxon>
        <taxon>fabids</taxon>
        <taxon>Rosales</taxon>
        <taxon>Moraceae</taxon>
        <taxon>Ficeae</taxon>
        <taxon>Ficus</taxon>
    </lineage>
</organism>
<dbReference type="Proteomes" id="UP001187192">
    <property type="component" value="Unassembled WGS sequence"/>
</dbReference>
<gene>
    <name evidence="2" type="ORF">TIFTF001_029814</name>
</gene>
<dbReference type="AlphaFoldDB" id="A0AA88J3A9"/>
<dbReference type="EMBL" id="BTGU01000101">
    <property type="protein sequence ID" value="GMN60727.1"/>
    <property type="molecule type" value="Genomic_DNA"/>
</dbReference>
<sequence>MFFLLLLLRFLFFRNSNHQNPITHRSLDLIDLGVLGQSKLPQEAATCSLPAVPLVFCLLLFFVPVCADVDNPPVTDFEVDVLFCEAWKIDLEDVGVRSFFPVHLGGGNGIP</sequence>
<reference evidence="2" key="1">
    <citation type="submission" date="2023-07" db="EMBL/GenBank/DDBJ databases">
        <title>draft genome sequence of fig (Ficus carica).</title>
        <authorList>
            <person name="Takahashi T."/>
            <person name="Nishimura K."/>
        </authorList>
    </citation>
    <scope>NUCLEOTIDE SEQUENCE</scope>
</reference>
<feature type="chain" id="PRO_5041714258" description="Secreted protein" evidence="1">
    <location>
        <begin position="19"/>
        <end position="111"/>
    </location>
</feature>
<name>A0AA88J3A9_FICCA</name>
<evidence type="ECO:0000256" key="1">
    <source>
        <dbReference type="SAM" id="SignalP"/>
    </source>
</evidence>
<protein>
    <recommendedName>
        <fullName evidence="4">Secreted protein</fullName>
    </recommendedName>
</protein>
<feature type="signal peptide" evidence="1">
    <location>
        <begin position="1"/>
        <end position="18"/>
    </location>
</feature>
<keyword evidence="1" id="KW-0732">Signal</keyword>
<keyword evidence="3" id="KW-1185">Reference proteome</keyword>
<evidence type="ECO:0008006" key="4">
    <source>
        <dbReference type="Google" id="ProtNLM"/>
    </source>
</evidence>
<evidence type="ECO:0000313" key="2">
    <source>
        <dbReference type="EMBL" id="GMN60727.1"/>
    </source>
</evidence>
<comment type="caution">
    <text evidence="2">The sequence shown here is derived from an EMBL/GenBank/DDBJ whole genome shotgun (WGS) entry which is preliminary data.</text>
</comment>